<organism evidence="2 4">
    <name type="scientific">Panicum hallii var. hallii</name>
    <dbReference type="NCBI Taxonomy" id="1504633"/>
    <lineage>
        <taxon>Eukaryota</taxon>
        <taxon>Viridiplantae</taxon>
        <taxon>Streptophyta</taxon>
        <taxon>Embryophyta</taxon>
        <taxon>Tracheophyta</taxon>
        <taxon>Spermatophyta</taxon>
        <taxon>Magnoliopsida</taxon>
        <taxon>Liliopsida</taxon>
        <taxon>Poales</taxon>
        <taxon>Poaceae</taxon>
        <taxon>PACMAD clade</taxon>
        <taxon>Panicoideae</taxon>
        <taxon>Panicodae</taxon>
        <taxon>Paniceae</taxon>
        <taxon>Panicinae</taxon>
        <taxon>Panicum</taxon>
        <taxon>Panicum sect. Panicum</taxon>
    </lineage>
</organism>
<name>A0A2T7DVM2_9POAL</name>
<evidence type="ECO:0000313" key="4">
    <source>
        <dbReference type="Proteomes" id="UP000244336"/>
    </source>
</evidence>
<accession>A0A2T7DVM2</accession>
<dbReference type="Gramene" id="PUZ59622">
    <property type="protein sequence ID" value="PUZ59622"/>
    <property type="gene ID" value="GQ55_4G057400"/>
</dbReference>
<dbReference type="EMBL" id="CM009752">
    <property type="protein sequence ID" value="PUZ59617.1"/>
    <property type="molecule type" value="Genomic_DNA"/>
</dbReference>
<dbReference type="Proteomes" id="UP000244336">
    <property type="component" value="Chromosome 4"/>
</dbReference>
<dbReference type="EMBL" id="CM009752">
    <property type="protein sequence ID" value="PUZ59620.1"/>
    <property type="molecule type" value="Genomic_DNA"/>
</dbReference>
<dbReference type="Gramene" id="PUZ59620">
    <property type="protein sequence ID" value="PUZ59620"/>
    <property type="gene ID" value="GQ55_4G057100"/>
</dbReference>
<evidence type="ECO:0000313" key="2">
    <source>
        <dbReference type="EMBL" id="PUZ59620.1"/>
    </source>
</evidence>
<protein>
    <submittedName>
        <fullName evidence="2">Uncharacterized protein</fullName>
    </submittedName>
</protein>
<keyword evidence="4" id="KW-1185">Reference proteome</keyword>
<reference evidence="2 4" key="1">
    <citation type="submission" date="2018-04" db="EMBL/GenBank/DDBJ databases">
        <title>WGS assembly of Panicum hallii var. hallii HAL2.</title>
        <authorList>
            <person name="Lovell J."/>
            <person name="Jenkins J."/>
            <person name="Lowry D."/>
            <person name="Mamidi S."/>
            <person name="Sreedasyam A."/>
            <person name="Weng X."/>
            <person name="Barry K."/>
            <person name="Bonette J."/>
            <person name="Campitelli B."/>
            <person name="Daum C."/>
            <person name="Gordon S."/>
            <person name="Gould B."/>
            <person name="Lipzen A."/>
            <person name="MacQueen A."/>
            <person name="Palacio-Mejia J."/>
            <person name="Plott C."/>
            <person name="Shakirov E."/>
            <person name="Shu S."/>
            <person name="Yoshinaga Y."/>
            <person name="Zane M."/>
            <person name="Rokhsar D."/>
            <person name="Grimwood J."/>
            <person name="Schmutz J."/>
            <person name="Juenger T."/>
        </authorList>
    </citation>
    <scope>NUCLEOTIDE SEQUENCE [LARGE SCALE GENOMIC DNA]</scope>
    <source>
        <strain evidence="4">cv. HAL2</strain>
        <strain evidence="2">HAL2</strain>
    </source>
</reference>
<sequence>MRQFLKTNTYLQATSCVDWPGFDFTLWSQNMNQDGWDTAVLGHPILLEASESGARTRNCRKMQKATPECTPTVCSWSCCSVSIDLYQFKATAGKDAKLGKFFQTTHMGRFAHDAANGITLRGDNKGSECKFWIHDLNNQGELQEAIRRSLRLKYYAILKPILCNESEELSKCIAACACAVYQETFVEWRRTQQVKSSGDYLSDEEKSMIM</sequence>
<evidence type="ECO:0000313" key="1">
    <source>
        <dbReference type="EMBL" id="PUZ59617.1"/>
    </source>
</evidence>
<dbReference type="AlphaFoldDB" id="A0A2T7DVM2"/>
<gene>
    <name evidence="1" type="ORF">GQ55_4G056900</name>
    <name evidence="2" type="ORF">GQ55_4G057100</name>
    <name evidence="3" type="ORF">GQ55_4G057400</name>
</gene>
<dbReference type="EMBL" id="CM009752">
    <property type="protein sequence ID" value="PUZ59622.1"/>
    <property type="molecule type" value="Genomic_DNA"/>
</dbReference>
<proteinExistence type="predicted"/>
<dbReference type="Gramene" id="PUZ59617">
    <property type="protein sequence ID" value="PUZ59617"/>
    <property type="gene ID" value="GQ55_4G056900"/>
</dbReference>
<evidence type="ECO:0000313" key="3">
    <source>
        <dbReference type="EMBL" id="PUZ59622.1"/>
    </source>
</evidence>